<comment type="similarity">
    <text evidence="2">Belongs to the metallo-dependent hydrolases superfamily. ACMSD family.</text>
</comment>
<dbReference type="GO" id="GO:0001760">
    <property type="term" value="F:aminocarboxymuconate-semialdehyde decarboxylase activity"/>
    <property type="evidence" value="ECO:0007669"/>
    <property type="project" value="UniProtKB-EC"/>
</dbReference>
<dbReference type="Proteomes" id="UP000305539">
    <property type="component" value="Unassembled WGS sequence"/>
</dbReference>
<dbReference type="InterPro" id="IPR006680">
    <property type="entry name" value="Amidohydro-rel"/>
</dbReference>
<keyword evidence="6" id="KW-0479">Metal-binding</keyword>
<dbReference type="Pfam" id="PF04909">
    <property type="entry name" value="Amidohydro_2"/>
    <property type="match status" value="1"/>
</dbReference>
<evidence type="ECO:0000256" key="4">
    <source>
        <dbReference type="ARBA" id="ARBA00012365"/>
    </source>
</evidence>
<dbReference type="AlphaFoldDB" id="A0A4U1HGT1"/>
<gene>
    <name evidence="12" type="ORF">FAZ69_29685</name>
</gene>
<keyword evidence="9" id="KW-0456">Lyase</keyword>
<evidence type="ECO:0000256" key="3">
    <source>
        <dbReference type="ARBA" id="ARBA00011245"/>
    </source>
</evidence>
<evidence type="ECO:0000259" key="11">
    <source>
        <dbReference type="Pfam" id="PF04909"/>
    </source>
</evidence>
<comment type="pathway">
    <text evidence="1">Secondary metabolite metabolism; quinolate metabolism.</text>
</comment>
<evidence type="ECO:0000313" key="12">
    <source>
        <dbReference type="EMBL" id="TKC80222.1"/>
    </source>
</evidence>
<proteinExistence type="inferred from homology"/>
<name>A0A4U1HGT1_9BURK</name>
<keyword evidence="12" id="KW-0378">Hydrolase</keyword>
<dbReference type="OrthoDB" id="149172at2"/>
<dbReference type="InterPro" id="IPR032466">
    <property type="entry name" value="Metal_Hydrolase"/>
</dbReference>
<evidence type="ECO:0000256" key="7">
    <source>
        <dbReference type="ARBA" id="ARBA00022793"/>
    </source>
</evidence>
<dbReference type="GO" id="GO:0019748">
    <property type="term" value="P:secondary metabolic process"/>
    <property type="evidence" value="ECO:0007669"/>
    <property type="project" value="TreeGrafter"/>
</dbReference>
<keyword evidence="13" id="KW-1185">Reference proteome</keyword>
<evidence type="ECO:0000256" key="2">
    <source>
        <dbReference type="ARBA" id="ARBA00005871"/>
    </source>
</evidence>
<evidence type="ECO:0000256" key="1">
    <source>
        <dbReference type="ARBA" id="ARBA00005079"/>
    </source>
</evidence>
<dbReference type="Gene3D" id="3.20.20.140">
    <property type="entry name" value="Metal-dependent hydrolases"/>
    <property type="match status" value="1"/>
</dbReference>
<evidence type="ECO:0000256" key="6">
    <source>
        <dbReference type="ARBA" id="ARBA00022723"/>
    </source>
</evidence>
<comment type="subunit">
    <text evidence="3">Monomer.</text>
</comment>
<dbReference type="PANTHER" id="PTHR21240">
    <property type="entry name" value="2-AMINO-3-CARBOXYLMUCONATE-6-SEMIALDEHYDE DECARBOXYLASE"/>
    <property type="match status" value="1"/>
</dbReference>
<keyword evidence="7" id="KW-0210">Decarboxylase</keyword>
<protein>
    <recommendedName>
        <fullName evidence="5">2-amino-3-carboxymuconate-6-semialdehyde decarboxylase</fullName>
        <ecNumber evidence="4">4.1.1.45</ecNumber>
    </recommendedName>
    <alternativeName>
        <fullName evidence="10">Picolinate carboxylase</fullName>
    </alternativeName>
</protein>
<dbReference type="EMBL" id="SWJE01000021">
    <property type="protein sequence ID" value="TKC80222.1"/>
    <property type="molecule type" value="Genomic_DNA"/>
</dbReference>
<dbReference type="GO" id="GO:0005829">
    <property type="term" value="C:cytosol"/>
    <property type="evidence" value="ECO:0007669"/>
    <property type="project" value="TreeGrafter"/>
</dbReference>
<accession>A0A4U1HGT1</accession>
<reference evidence="12 13" key="1">
    <citation type="submission" date="2019-04" db="EMBL/GenBank/DDBJ databases">
        <title>Trinickia sp. 7GSK02, isolated from subtropical forest soil.</title>
        <authorList>
            <person name="Gao Z.-H."/>
            <person name="Qiu L.-H."/>
        </authorList>
    </citation>
    <scope>NUCLEOTIDE SEQUENCE [LARGE SCALE GENOMIC DNA]</scope>
    <source>
        <strain evidence="12 13">7GSK02</strain>
    </source>
</reference>
<dbReference type="EC" id="4.1.1.45" evidence="4"/>
<sequence length="349" mass="38313">MAGFRGGCSVSASAIDIHTHVVPYDFPAYAGTSPGAFWPQMCASPQCNHRSVMIDGKLFRTVSHECWDVEQRLHHMEKTGIGRQVLSPMPELLSYWMPAPDALVLCRHINDVMADMVAQAPERFSALGCVPLQDPELAARELERLMKLGTFRGVEIGTNVDDVVIGDPRFEPFFAAAEELGASIFVHPLRPAGLNRLVGPPGLMQLVAFPSENALAAASLITGGVLERHPRLRIAFSHGAGGFALTLPRLAAGWEQLALQHRRSPWEQARSLFYDTLVYDGPTLAHLISTFGATQLCIGTDHPFLIEDTRPLQRLDELDLDSETRHLLLSGNAMRFLGETSPDLSLHPL</sequence>
<evidence type="ECO:0000256" key="8">
    <source>
        <dbReference type="ARBA" id="ARBA00022833"/>
    </source>
</evidence>
<dbReference type="InterPro" id="IPR032465">
    <property type="entry name" value="ACMSD"/>
</dbReference>
<organism evidence="12 13">
    <name type="scientific">Trinickia terrae</name>
    <dbReference type="NCBI Taxonomy" id="2571161"/>
    <lineage>
        <taxon>Bacteria</taxon>
        <taxon>Pseudomonadati</taxon>
        <taxon>Pseudomonadota</taxon>
        <taxon>Betaproteobacteria</taxon>
        <taxon>Burkholderiales</taxon>
        <taxon>Burkholderiaceae</taxon>
        <taxon>Trinickia</taxon>
    </lineage>
</organism>
<feature type="domain" description="Amidohydrolase-related" evidence="11">
    <location>
        <begin position="15"/>
        <end position="338"/>
    </location>
</feature>
<comment type="caution">
    <text evidence="12">The sequence shown here is derived from an EMBL/GenBank/DDBJ whole genome shotgun (WGS) entry which is preliminary data.</text>
</comment>
<dbReference type="PANTHER" id="PTHR21240:SF27">
    <property type="entry name" value="2-AMINO-3-CARBOXYMUCONATE-6-SEMIALDEHYDE DECARBOXYLASE"/>
    <property type="match status" value="1"/>
</dbReference>
<evidence type="ECO:0000256" key="5">
    <source>
        <dbReference type="ARBA" id="ARBA00021214"/>
    </source>
</evidence>
<dbReference type="SUPFAM" id="SSF51556">
    <property type="entry name" value="Metallo-dependent hydrolases"/>
    <property type="match status" value="1"/>
</dbReference>
<dbReference type="GO" id="GO:0046872">
    <property type="term" value="F:metal ion binding"/>
    <property type="evidence" value="ECO:0007669"/>
    <property type="project" value="UniProtKB-KW"/>
</dbReference>
<keyword evidence="8" id="KW-0862">Zinc</keyword>
<evidence type="ECO:0000256" key="10">
    <source>
        <dbReference type="ARBA" id="ARBA00031120"/>
    </source>
</evidence>
<evidence type="ECO:0000313" key="13">
    <source>
        <dbReference type="Proteomes" id="UP000305539"/>
    </source>
</evidence>
<evidence type="ECO:0000256" key="9">
    <source>
        <dbReference type="ARBA" id="ARBA00023239"/>
    </source>
</evidence>
<dbReference type="GO" id="GO:0016787">
    <property type="term" value="F:hydrolase activity"/>
    <property type="evidence" value="ECO:0007669"/>
    <property type="project" value="UniProtKB-KW"/>
</dbReference>